<dbReference type="InterPro" id="IPR039561">
    <property type="entry name" value="Peptidase_M15C"/>
</dbReference>
<feature type="domain" description="Peptidase M15C" evidence="1">
    <location>
        <begin position="137"/>
        <end position="215"/>
    </location>
</feature>
<evidence type="ECO:0000259" key="1">
    <source>
        <dbReference type="Pfam" id="PF13539"/>
    </source>
</evidence>
<dbReference type="InterPro" id="IPR009045">
    <property type="entry name" value="Zn_M74/Hedgehog-like"/>
</dbReference>
<dbReference type="EMBL" id="CP025491">
    <property type="protein sequence ID" value="AUH70906.1"/>
    <property type="molecule type" value="Genomic_DNA"/>
</dbReference>
<dbReference type="SUPFAM" id="SSF55166">
    <property type="entry name" value="Hedgehog/DD-peptidase"/>
    <property type="match status" value="1"/>
</dbReference>
<gene>
    <name evidence="2" type="ORF">CAB17_01690</name>
</gene>
<dbReference type="Gene3D" id="3.30.1380.10">
    <property type="match status" value="1"/>
</dbReference>
<proteinExistence type="predicted"/>
<dbReference type="Proteomes" id="UP000234343">
    <property type="component" value="Chromosome"/>
</dbReference>
<dbReference type="KEGG" id="lsh:CAB17_01690"/>
<evidence type="ECO:0000313" key="2">
    <source>
        <dbReference type="EMBL" id="AUH70906.1"/>
    </source>
</evidence>
<reference evidence="2 3" key="1">
    <citation type="submission" date="2017-12" db="EMBL/GenBank/DDBJ databases">
        <title>Legionella sainthelensi LA01-117, whole genome sequence of a clinical isolate from New Zealand.</title>
        <authorList>
            <person name="Cree S.L."/>
            <person name="Slow S."/>
            <person name="Kennedy M.A."/>
            <person name="Murdoch D.R."/>
            <person name="Biggs P.J."/>
            <person name="Anderson T."/>
        </authorList>
    </citation>
    <scope>NUCLEOTIDE SEQUENCE [LARGE SCALE GENOMIC DNA]</scope>
    <source>
        <strain evidence="2 3">LA01-117</strain>
    </source>
</reference>
<dbReference type="AlphaFoldDB" id="A0A2H5FH78"/>
<dbReference type="GO" id="GO:0008233">
    <property type="term" value="F:peptidase activity"/>
    <property type="evidence" value="ECO:0007669"/>
    <property type="project" value="InterPro"/>
</dbReference>
<protein>
    <recommendedName>
        <fullName evidence="1">Peptidase M15C domain-containing protein</fullName>
    </recommendedName>
</protein>
<name>A0A2H5FH78_9GAMM</name>
<organism evidence="2 3">
    <name type="scientific">Legionella sainthelensi</name>
    <dbReference type="NCBI Taxonomy" id="28087"/>
    <lineage>
        <taxon>Bacteria</taxon>
        <taxon>Pseudomonadati</taxon>
        <taxon>Pseudomonadota</taxon>
        <taxon>Gammaproteobacteria</taxon>
        <taxon>Legionellales</taxon>
        <taxon>Legionellaceae</taxon>
        <taxon>Legionella</taxon>
    </lineage>
</organism>
<keyword evidence="3" id="KW-1185">Reference proteome</keyword>
<sequence>MNLMRFIYFLLFFLLSSWIFAKAEKNNLFKSSIRPIPKKIQRQMRQFTWRQGCPVTMNDLAYIRLSYWGFDNQTHMGALIVNKELAYEVVAIFRVLFKHKFPIQSMRLMDVFQGDDNASMRANNTSAFNCRPVTDRPGEYSQHSYGRAIDINPLINPYIKGKTILPPQGILYAERNQAAPGKITKKSLVYQEFIKHGWDWAGDWHDLKDYQHFEKRAHGEKRNPYGYKPFSAQ</sequence>
<accession>A0A2H5FH78</accession>
<evidence type="ECO:0000313" key="3">
    <source>
        <dbReference type="Proteomes" id="UP000234343"/>
    </source>
</evidence>
<dbReference type="Pfam" id="PF13539">
    <property type="entry name" value="Peptidase_M15_4"/>
    <property type="match status" value="1"/>
</dbReference>
<dbReference type="CDD" id="cd14845">
    <property type="entry name" value="L-Ala-D-Glu_peptidase_like"/>
    <property type="match status" value="1"/>
</dbReference>